<feature type="transmembrane region" description="Helical" evidence="2">
    <location>
        <begin position="145"/>
        <end position="165"/>
    </location>
</feature>
<sequence>MLLCCLWRAEKPFFVFVQRLMSSTSPPRRTIKVAHLISERLRVDRSDLTSALPHSQHATAPSAMGYSGNPSTGVTDASKQTRAIVAFVALALYNALELNVIVFSTFRRFRGLYFWSFLAAANGIIPHSIGFLLKNVVGSQDYGLYITLVAIGWVPMVTGQSLVLYSRLHLIFWNDSWLRMILGMIVANVFVLHVPIIILMYGANSSQRNSWVQPYIAYEKVQVTLFFLQELIISAVYIKSCFSFFDTRDSLYGDAVPKMRRHLLLVNVFVILLDVPILCLEYTDFYDIQTAYKALVYSVKLKMEFRILDRLVEMTNERHAVDPFRDNSTSSSQRPCR</sequence>
<feature type="transmembrane region" description="Helical" evidence="2">
    <location>
        <begin position="177"/>
        <end position="203"/>
    </location>
</feature>
<organism evidence="4 5">
    <name type="scientific">Epichloe festucae (strain Fl1)</name>
    <dbReference type="NCBI Taxonomy" id="877507"/>
    <lineage>
        <taxon>Eukaryota</taxon>
        <taxon>Fungi</taxon>
        <taxon>Dikarya</taxon>
        <taxon>Ascomycota</taxon>
        <taxon>Pezizomycotina</taxon>
        <taxon>Sordariomycetes</taxon>
        <taxon>Hypocreomycetidae</taxon>
        <taxon>Hypocreales</taxon>
        <taxon>Clavicipitaceae</taxon>
        <taxon>Epichloe</taxon>
    </lineage>
</organism>
<keyword evidence="2" id="KW-0812">Transmembrane</keyword>
<evidence type="ECO:0000256" key="2">
    <source>
        <dbReference type="SAM" id="Phobius"/>
    </source>
</evidence>
<name>A0A7U3Q119_EPIFF</name>
<proteinExistence type="predicted"/>
<protein>
    <recommendedName>
        <fullName evidence="3">DUF7703 domain-containing protein</fullName>
    </recommendedName>
</protein>
<dbReference type="Proteomes" id="UP000594364">
    <property type="component" value="Chromosome 6"/>
</dbReference>
<feature type="transmembrane region" description="Helical" evidence="2">
    <location>
        <begin position="112"/>
        <end position="133"/>
    </location>
</feature>
<dbReference type="AlphaFoldDB" id="A0A7U3Q119"/>
<keyword evidence="5" id="KW-1185">Reference proteome</keyword>
<feature type="region of interest" description="Disordered" evidence="1">
    <location>
        <begin position="53"/>
        <end position="73"/>
    </location>
</feature>
<evidence type="ECO:0000313" key="4">
    <source>
        <dbReference type="EMBL" id="QPH15888.1"/>
    </source>
</evidence>
<evidence type="ECO:0000259" key="3">
    <source>
        <dbReference type="Pfam" id="PF24802"/>
    </source>
</evidence>
<keyword evidence="2" id="KW-0472">Membrane</keyword>
<dbReference type="PANTHER" id="PTHR37013:SF3">
    <property type="entry name" value="INTEGRAL MEMBRANE PROTEIN (AFU_ORTHOLOGUE AFUA_1G05950)"/>
    <property type="match status" value="1"/>
</dbReference>
<dbReference type="EMBL" id="CP031390">
    <property type="protein sequence ID" value="QPH15888.1"/>
    <property type="molecule type" value="Genomic_DNA"/>
</dbReference>
<keyword evidence="2" id="KW-1133">Transmembrane helix</keyword>
<feature type="transmembrane region" description="Helical" evidence="2">
    <location>
        <begin position="263"/>
        <end position="283"/>
    </location>
</feature>
<dbReference type="Pfam" id="PF24802">
    <property type="entry name" value="DUF7703"/>
    <property type="match status" value="1"/>
</dbReference>
<feature type="transmembrane region" description="Helical" evidence="2">
    <location>
        <begin position="83"/>
        <end position="105"/>
    </location>
</feature>
<dbReference type="PANTHER" id="PTHR37013">
    <property type="entry name" value="INTEGRAL MEMBRANE PROTEIN (AFU_ORTHOLOGUE AFUA_1G05950)-RELATED"/>
    <property type="match status" value="1"/>
</dbReference>
<dbReference type="InterPro" id="IPR056120">
    <property type="entry name" value="DUF7703"/>
</dbReference>
<evidence type="ECO:0000256" key="1">
    <source>
        <dbReference type="SAM" id="MobiDB-lite"/>
    </source>
</evidence>
<feature type="domain" description="DUF7703" evidence="3">
    <location>
        <begin position="79"/>
        <end position="316"/>
    </location>
</feature>
<gene>
    <name evidence="4" type="ORF">C2857_000406</name>
</gene>
<evidence type="ECO:0000313" key="5">
    <source>
        <dbReference type="Proteomes" id="UP000594364"/>
    </source>
</evidence>
<accession>A0A7U3Q119</accession>
<reference evidence="4 5" key="1">
    <citation type="journal article" date="2018" name="PLoS Genet.">
        <title>Repeat elements organise 3D genome structure and mediate transcription in the filamentous fungus Epichloe festucae.</title>
        <authorList>
            <person name="Winter D.J."/>
            <person name="Ganley A.R.D."/>
            <person name="Young C.A."/>
            <person name="Liachko I."/>
            <person name="Schardl C.L."/>
            <person name="Dupont P.Y."/>
            <person name="Berry D."/>
            <person name="Ram A."/>
            <person name="Scott B."/>
            <person name="Cox M.P."/>
        </authorList>
    </citation>
    <scope>NUCLEOTIDE SEQUENCE [LARGE SCALE GENOMIC DNA]</scope>
    <source>
        <strain evidence="4 5">Fl1</strain>
    </source>
</reference>
<dbReference type="OrthoDB" id="405906at2759"/>